<dbReference type="InterPro" id="IPR051719">
    <property type="entry name" value="CASTOR_mTORC1"/>
</dbReference>
<keyword evidence="4" id="KW-1185">Reference proteome</keyword>
<dbReference type="Gene3D" id="3.30.2130.10">
    <property type="entry name" value="VC0802-like"/>
    <property type="match status" value="1"/>
</dbReference>
<proteinExistence type="predicted"/>
<dbReference type="InterPro" id="IPR045865">
    <property type="entry name" value="ACT-like_dom_sf"/>
</dbReference>
<organism evidence="3 4">
    <name type="scientific">Acetanaerobacterium elongatum</name>
    <dbReference type="NCBI Taxonomy" id="258515"/>
    <lineage>
        <taxon>Bacteria</taxon>
        <taxon>Bacillati</taxon>
        <taxon>Bacillota</taxon>
        <taxon>Clostridia</taxon>
        <taxon>Eubacteriales</taxon>
        <taxon>Oscillospiraceae</taxon>
        <taxon>Acetanaerobacterium</taxon>
    </lineage>
</organism>
<evidence type="ECO:0000313" key="3">
    <source>
        <dbReference type="EMBL" id="SDM91531.1"/>
    </source>
</evidence>
<dbReference type="AlphaFoldDB" id="A0A1G9X4Q4"/>
<gene>
    <name evidence="3" type="ORF">SAMN05192585_10785</name>
</gene>
<dbReference type="STRING" id="258515.SAMN05192585_10785"/>
<dbReference type="InterPro" id="IPR049447">
    <property type="entry name" value="A9CJY8-like_N"/>
</dbReference>
<protein>
    <submittedName>
        <fullName evidence="3">Uncharacterized protein</fullName>
    </submittedName>
</protein>
<name>A0A1G9X4Q4_9FIRM</name>
<dbReference type="SUPFAM" id="SSF55021">
    <property type="entry name" value="ACT-like"/>
    <property type="match status" value="2"/>
</dbReference>
<dbReference type="Pfam" id="PF21631">
    <property type="entry name" value="A9CJY8-like_N"/>
    <property type="match status" value="1"/>
</dbReference>
<evidence type="ECO:0000259" key="1">
    <source>
        <dbReference type="Pfam" id="PF13840"/>
    </source>
</evidence>
<dbReference type="InterPro" id="IPR027795">
    <property type="entry name" value="CASTOR_ACT_dom"/>
</dbReference>
<feature type="domain" description="A9CJY8-like N-terminal" evidence="2">
    <location>
        <begin position="8"/>
        <end position="49"/>
    </location>
</feature>
<evidence type="ECO:0000313" key="4">
    <source>
        <dbReference type="Proteomes" id="UP000199182"/>
    </source>
</evidence>
<accession>A0A1G9X4Q4</accession>
<dbReference type="PANTHER" id="PTHR31131">
    <property type="entry name" value="CHROMOSOME 1, WHOLE GENOME SHOTGUN SEQUENCE"/>
    <property type="match status" value="1"/>
</dbReference>
<dbReference type="OrthoDB" id="5615858at2"/>
<dbReference type="Proteomes" id="UP000199182">
    <property type="component" value="Unassembled WGS sequence"/>
</dbReference>
<dbReference type="PANTHER" id="PTHR31131:SF6">
    <property type="entry name" value="CASTOR ACT DOMAIN-CONTAINING PROTEIN"/>
    <property type="match status" value="1"/>
</dbReference>
<feature type="domain" description="CASTOR ACT" evidence="1">
    <location>
        <begin position="54"/>
        <end position="115"/>
    </location>
</feature>
<sequence length="122" mass="13255">MRLILLNGEFAVCKLGSLMEIDFKADFVFFAKTDDELSLVCQADKVPKDAIATEADWKALKIEGVLDFSLTGVISAISSALAESKIPVFVVSTYNTDYVLVKKAYLISALAALRKIGCSIVE</sequence>
<dbReference type="InterPro" id="IPR016540">
    <property type="entry name" value="UCP008459"/>
</dbReference>
<evidence type="ECO:0000259" key="2">
    <source>
        <dbReference type="Pfam" id="PF21631"/>
    </source>
</evidence>
<dbReference type="Pfam" id="PF13840">
    <property type="entry name" value="ACT_7"/>
    <property type="match status" value="1"/>
</dbReference>
<dbReference type="PIRSF" id="PIRSF008459">
    <property type="entry name" value="UCP008459"/>
    <property type="match status" value="1"/>
</dbReference>
<reference evidence="3 4" key="1">
    <citation type="submission" date="2016-10" db="EMBL/GenBank/DDBJ databases">
        <authorList>
            <person name="de Groot N.N."/>
        </authorList>
    </citation>
    <scope>NUCLEOTIDE SEQUENCE [LARGE SCALE GENOMIC DNA]</scope>
    <source>
        <strain evidence="3 4">CGMCC 1.5012</strain>
    </source>
</reference>
<dbReference type="EMBL" id="FNID01000007">
    <property type="protein sequence ID" value="SDM91531.1"/>
    <property type="molecule type" value="Genomic_DNA"/>
</dbReference>